<evidence type="ECO:0000313" key="2">
    <source>
        <dbReference type="Proteomes" id="UP001338125"/>
    </source>
</evidence>
<protein>
    <submittedName>
        <fullName evidence="1">Uncharacterized protein</fullName>
    </submittedName>
</protein>
<keyword evidence="2" id="KW-1185">Reference proteome</keyword>
<dbReference type="EMBL" id="JAVFKD010000014">
    <property type="protein sequence ID" value="KAK5991579.1"/>
    <property type="molecule type" value="Genomic_DNA"/>
</dbReference>
<name>A0ABR0SHU2_9HYPO</name>
<dbReference type="Proteomes" id="UP001338125">
    <property type="component" value="Unassembled WGS sequence"/>
</dbReference>
<organism evidence="1 2">
    <name type="scientific">Cladobotryum mycophilum</name>
    <dbReference type="NCBI Taxonomy" id="491253"/>
    <lineage>
        <taxon>Eukaryota</taxon>
        <taxon>Fungi</taxon>
        <taxon>Dikarya</taxon>
        <taxon>Ascomycota</taxon>
        <taxon>Pezizomycotina</taxon>
        <taxon>Sordariomycetes</taxon>
        <taxon>Hypocreomycetidae</taxon>
        <taxon>Hypocreales</taxon>
        <taxon>Hypocreaceae</taxon>
        <taxon>Cladobotryum</taxon>
    </lineage>
</organism>
<accession>A0ABR0SHU2</accession>
<sequence length="108" mass="12595">MTKQIQARTFYRIFCFKRRDVSLRILASAERNRSNQLQSGLSLSGVVMSTIYRLFDLDYRIFVISDNVVELPLSQHEDVVRILLDTLIPKMNLRTVSLDETLEMLQLS</sequence>
<comment type="caution">
    <text evidence="1">The sequence shown here is derived from an EMBL/GenBank/DDBJ whole genome shotgun (WGS) entry which is preliminary data.</text>
</comment>
<evidence type="ECO:0000313" key="1">
    <source>
        <dbReference type="EMBL" id="KAK5991579.1"/>
    </source>
</evidence>
<reference evidence="1 2" key="1">
    <citation type="submission" date="2024-01" db="EMBL/GenBank/DDBJ databases">
        <title>Complete genome of Cladobotryum mycophilum ATHUM6906.</title>
        <authorList>
            <person name="Christinaki A.C."/>
            <person name="Myridakis A.I."/>
            <person name="Kouvelis V.N."/>
        </authorList>
    </citation>
    <scope>NUCLEOTIDE SEQUENCE [LARGE SCALE GENOMIC DNA]</scope>
    <source>
        <strain evidence="1 2">ATHUM6906</strain>
    </source>
</reference>
<proteinExistence type="predicted"/>
<gene>
    <name evidence="1" type="ORF">PT974_09864</name>
</gene>